<dbReference type="EMBL" id="CAXAMN010017991">
    <property type="protein sequence ID" value="CAK9051611.1"/>
    <property type="molecule type" value="Genomic_DNA"/>
</dbReference>
<dbReference type="Gene3D" id="3.40.50.300">
    <property type="entry name" value="P-loop containing nucleotide triphosphate hydrolases"/>
    <property type="match status" value="1"/>
</dbReference>
<dbReference type="InterPro" id="IPR027417">
    <property type="entry name" value="P-loop_NTPase"/>
</dbReference>
<gene>
    <name evidence="2" type="ORF">CCMP2556_LOCUS26157</name>
</gene>
<keyword evidence="1" id="KW-0808">Transferase</keyword>
<evidence type="ECO:0000313" key="3">
    <source>
        <dbReference type="Proteomes" id="UP001642484"/>
    </source>
</evidence>
<reference evidence="2 3" key="1">
    <citation type="submission" date="2024-02" db="EMBL/GenBank/DDBJ databases">
        <authorList>
            <person name="Chen Y."/>
            <person name="Shah S."/>
            <person name="Dougan E. K."/>
            <person name="Thang M."/>
            <person name="Chan C."/>
        </authorList>
    </citation>
    <scope>NUCLEOTIDE SEQUENCE [LARGE SCALE GENOMIC DNA]</scope>
</reference>
<evidence type="ECO:0000313" key="2">
    <source>
        <dbReference type="EMBL" id="CAK9051611.1"/>
    </source>
</evidence>
<proteinExistence type="predicted"/>
<dbReference type="InterPro" id="IPR037359">
    <property type="entry name" value="NST/OST"/>
</dbReference>
<dbReference type="Proteomes" id="UP001642484">
    <property type="component" value="Unassembled WGS sequence"/>
</dbReference>
<evidence type="ECO:0000256" key="1">
    <source>
        <dbReference type="ARBA" id="ARBA00022679"/>
    </source>
</evidence>
<dbReference type="SUPFAM" id="SSF52540">
    <property type="entry name" value="P-loop containing nucleoside triphosphate hydrolases"/>
    <property type="match status" value="1"/>
</dbReference>
<keyword evidence="3" id="KW-1185">Reference proteome</keyword>
<comment type="caution">
    <text evidence="2">The sequence shown here is derived from an EMBL/GenBank/DDBJ whole genome shotgun (WGS) entry which is preliminary data.</text>
</comment>
<dbReference type="PANTHER" id="PTHR10605:SF56">
    <property type="entry name" value="BIFUNCTIONAL HEPARAN SULFATE N-DEACETYLASE_N-SULFOTRANSFERASE"/>
    <property type="match status" value="1"/>
</dbReference>
<organism evidence="2 3">
    <name type="scientific">Durusdinium trenchii</name>
    <dbReference type="NCBI Taxonomy" id="1381693"/>
    <lineage>
        <taxon>Eukaryota</taxon>
        <taxon>Sar</taxon>
        <taxon>Alveolata</taxon>
        <taxon>Dinophyceae</taxon>
        <taxon>Suessiales</taxon>
        <taxon>Symbiodiniaceae</taxon>
        <taxon>Durusdinium</taxon>
    </lineage>
</organism>
<protein>
    <recommendedName>
        <fullName evidence="4">Sulfotransferase domain-containing protein</fullName>
    </recommendedName>
</protein>
<name>A0ABP0MJF8_9DINO</name>
<accession>A0ABP0MJF8</accession>
<evidence type="ECO:0008006" key="4">
    <source>
        <dbReference type="Google" id="ProtNLM"/>
    </source>
</evidence>
<dbReference type="PANTHER" id="PTHR10605">
    <property type="entry name" value="HEPARAN SULFATE SULFOTRANSFERASE"/>
    <property type="match status" value="1"/>
</dbReference>
<sequence>MSVSSIWLYRLLLLEVLGLIGVYWEIETEFSVSSIRFSSTPLRIGNGGGFLRSMRMQGSPGSPAPAARRLRSDMGAPEAPDFGSQEIRTARLYIQRSDGAVPSLVIVGADKGGTSEAFAMLAREFQVLDPGHKGKKELGCLYEAWNGTQGVHDCYQEYFGQLQHNDDEDVLPVDATPNYYYSNEFYAFDISPPKILAEFAPDATIVFLLREPKSRIQSLYNHWLVSNNRRDLSLALEEQLEEELQFLNGTQNLFDGFVNASGIEDQKCNMWNAWYELRENYQETARNLRRNQTKDVDSKRITSLILTSMYFPFIHTWVQFFDRVAVMQSEYFFEDRNRLWQLLQLSLSSSSPAELRAENQAASYDEKSKLSNDMKERLEQAFQQPNALLFKYLGKLESRGFSVLPRVGASTWWTAIDPTGSRQSRLLA</sequence>